<reference evidence="1" key="1">
    <citation type="submission" date="2020-06" db="EMBL/GenBank/DDBJ databases">
        <authorList>
            <person name="Li T."/>
            <person name="Hu X."/>
            <person name="Zhang T."/>
            <person name="Song X."/>
            <person name="Zhang H."/>
            <person name="Dai N."/>
            <person name="Sheng W."/>
            <person name="Hou X."/>
            <person name="Wei L."/>
        </authorList>
    </citation>
    <scope>NUCLEOTIDE SEQUENCE</scope>
    <source>
        <strain evidence="1">KEN1</strain>
        <tissue evidence="1">Leaf</tissue>
    </source>
</reference>
<gene>
    <name evidence="1" type="ORF">Slati_3449800</name>
</gene>
<dbReference type="SUPFAM" id="SSF56672">
    <property type="entry name" value="DNA/RNA polymerases"/>
    <property type="match status" value="1"/>
</dbReference>
<organism evidence="1">
    <name type="scientific">Sesamum latifolium</name>
    <dbReference type="NCBI Taxonomy" id="2727402"/>
    <lineage>
        <taxon>Eukaryota</taxon>
        <taxon>Viridiplantae</taxon>
        <taxon>Streptophyta</taxon>
        <taxon>Embryophyta</taxon>
        <taxon>Tracheophyta</taxon>
        <taxon>Spermatophyta</taxon>
        <taxon>Magnoliopsida</taxon>
        <taxon>eudicotyledons</taxon>
        <taxon>Gunneridae</taxon>
        <taxon>Pentapetalae</taxon>
        <taxon>asterids</taxon>
        <taxon>lamiids</taxon>
        <taxon>Lamiales</taxon>
        <taxon>Pedaliaceae</taxon>
        <taxon>Sesamum</taxon>
    </lineage>
</organism>
<dbReference type="EMBL" id="JACGWN010000012">
    <property type="protein sequence ID" value="KAL0416179.1"/>
    <property type="molecule type" value="Genomic_DNA"/>
</dbReference>
<dbReference type="InterPro" id="IPR053134">
    <property type="entry name" value="RNA-dir_DNA_polymerase"/>
</dbReference>
<sequence length="172" mass="19723">MKVGDQRGEIEEVKKMKPERIEPVEGYKEIELSPGEPNKTTRIGSQMAPELEALTIDFLGKNNNMFAWSPSDFQGINPEIIVHRLNIDPQCKPIKQKKRAFGVERNRIIEEEVNKLLKAGYISEIQYTSWLSNIVIVPKASGKWHMCTDFTDLNKDCPKDPYPLPRIDLLVD</sequence>
<dbReference type="PANTHER" id="PTHR24559:SF430">
    <property type="entry name" value="RNA-DIRECTED DNA POLYMERASE"/>
    <property type="match status" value="1"/>
</dbReference>
<dbReference type="PANTHER" id="PTHR24559">
    <property type="entry name" value="TRANSPOSON TY3-I GAG-POL POLYPROTEIN"/>
    <property type="match status" value="1"/>
</dbReference>
<reference evidence="1" key="2">
    <citation type="journal article" date="2024" name="Plant">
        <title>Genomic evolution and insights into agronomic trait innovations of Sesamum species.</title>
        <authorList>
            <person name="Miao H."/>
            <person name="Wang L."/>
            <person name="Qu L."/>
            <person name="Liu H."/>
            <person name="Sun Y."/>
            <person name="Le M."/>
            <person name="Wang Q."/>
            <person name="Wei S."/>
            <person name="Zheng Y."/>
            <person name="Lin W."/>
            <person name="Duan Y."/>
            <person name="Cao H."/>
            <person name="Xiong S."/>
            <person name="Wang X."/>
            <person name="Wei L."/>
            <person name="Li C."/>
            <person name="Ma Q."/>
            <person name="Ju M."/>
            <person name="Zhao R."/>
            <person name="Li G."/>
            <person name="Mu C."/>
            <person name="Tian Q."/>
            <person name="Mei H."/>
            <person name="Zhang T."/>
            <person name="Gao T."/>
            <person name="Zhang H."/>
        </authorList>
    </citation>
    <scope>NUCLEOTIDE SEQUENCE</scope>
    <source>
        <strain evidence="1">KEN1</strain>
    </source>
</reference>
<proteinExistence type="predicted"/>
<name>A0AAW2UGS8_9LAMI</name>
<dbReference type="AlphaFoldDB" id="A0AAW2UGS8"/>
<protein>
    <submittedName>
        <fullName evidence="1">Uncharacterized protein</fullName>
    </submittedName>
</protein>
<accession>A0AAW2UGS8</accession>
<comment type="caution">
    <text evidence="1">The sequence shown here is derived from an EMBL/GenBank/DDBJ whole genome shotgun (WGS) entry which is preliminary data.</text>
</comment>
<dbReference type="Gene3D" id="3.10.10.10">
    <property type="entry name" value="HIV Type 1 Reverse Transcriptase, subunit A, domain 1"/>
    <property type="match status" value="1"/>
</dbReference>
<dbReference type="InterPro" id="IPR043502">
    <property type="entry name" value="DNA/RNA_pol_sf"/>
</dbReference>
<evidence type="ECO:0000313" key="1">
    <source>
        <dbReference type="EMBL" id="KAL0416179.1"/>
    </source>
</evidence>